<protein>
    <submittedName>
        <fullName evidence="1">Uncharacterized protein</fullName>
    </submittedName>
</protein>
<reference evidence="1 2" key="1">
    <citation type="submission" date="2015-05" db="EMBL/GenBank/DDBJ databases">
        <title>Whole genome sequence of Bacillus thuringiensis serovar tolworthi Pasteur Institute Standard strain.</title>
        <authorList>
            <person name="Kanda K."/>
            <person name="Nakashima K."/>
            <person name="Nagano Y."/>
        </authorList>
    </citation>
    <scope>NUCLEOTIDE SEQUENCE [LARGE SCALE GENOMIC DNA]</scope>
    <source>
        <strain evidence="1 2">Pasteur Institute Standard strain</strain>
    </source>
</reference>
<organism evidence="1 2">
    <name type="scientific">Bacillus thuringiensis subsp. tolworthi</name>
    <dbReference type="NCBI Taxonomy" id="1442"/>
    <lineage>
        <taxon>Bacteria</taxon>
        <taxon>Bacillati</taxon>
        <taxon>Bacillota</taxon>
        <taxon>Bacilli</taxon>
        <taxon>Bacillales</taxon>
        <taxon>Bacillaceae</taxon>
        <taxon>Bacillus</taxon>
        <taxon>Bacillus cereus group</taxon>
    </lineage>
</organism>
<gene>
    <name evidence="1" type="ORF">KNN_04041</name>
</gene>
<dbReference type="RefSeq" id="WP_060852210.1">
    <property type="nucleotide sequence ID" value="NZ_AP014864.1"/>
</dbReference>
<dbReference type="AlphaFoldDB" id="A0A9W3ZWM4"/>
<evidence type="ECO:0000313" key="2">
    <source>
        <dbReference type="Proteomes" id="UP000055316"/>
    </source>
</evidence>
<accession>A0A9W3ZWM4</accession>
<sequence>MNISKTIKQSEREKEYNDLLVIYEHYIYEIPSKEGYTLTEKDMSNLIKGYANRFGDVTPDQLEKRLYHEMRTYTELIESL</sequence>
<dbReference type="EMBL" id="AP014864">
    <property type="protein sequence ID" value="BAR84885.1"/>
    <property type="molecule type" value="Genomic_DNA"/>
</dbReference>
<proteinExistence type="predicted"/>
<dbReference type="Proteomes" id="UP000055316">
    <property type="component" value="Chromosome"/>
</dbReference>
<evidence type="ECO:0000313" key="1">
    <source>
        <dbReference type="EMBL" id="BAR84885.1"/>
    </source>
</evidence>
<name>A0A9W3ZWM4_BACTO</name>